<dbReference type="GO" id="GO:0000725">
    <property type="term" value="P:recombinational repair"/>
    <property type="evidence" value="ECO:0007669"/>
    <property type="project" value="TreeGrafter"/>
</dbReference>
<keyword evidence="7" id="KW-0413">Isomerase</keyword>
<dbReference type="PANTHER" id="PTHR11070">
    <property type="entry name" value="UVRD / RECB / PCRA DNA HELICASE FAMILY MEMBER"/>
    <property type="match status" value="1"/>
</dbReference>
<dbReference type="GO" id="GO:0003677">
    <property type="term" value="F:DNA binding"/>
    <property type="evidence" value="ECO:0007669"/>
    <property type="project" value="UniProtKB-KW"/>
</dbReference>
<comment type="similarity">
    <text evidence="1">Belongs to the helicase family. UvrD subfamily.</text>
</comment>
<evidence type="ECO:0000256" key="2">
    <source>
        <dbReference type="ARBA" id="ARBA00022741"/>
    </source>
</evidence>
<dbReference type="Gene3D" id="1.10.486.10">
    <property type="entry name" value="PCRA, domain 4"/>
    <property type="match status" value="1"/>
</dbReference>
<dbReference type="EC" id="5.6.2.4" evidence="9"/>
<evidence type="ECO:0000256" key="3">
    <source>
        <dbReference type="ARBA" id="ARBA00022801"/>
    </source>
</evidence>
<evidence type="ECO:0000256" key="11">
    <source>
        <dbReference type="ARBA" id="ARBA00048988"/>
    </source>
</evidence>
<keyword evidence="2 12" id="KW-0547">Nucleotide-binding</keyword>
<evidence type="ECO:0000256" key="9">
    <source>
        <dbReference type="ARBA" id="ARBA00034808"/>
    </source>
</evidence>
<dbReference type="InterPro" id="IPR013986">
    <property type="entry name" value="DExx_box_DNA_helicase_dom_sf"/>
</dbReference>
<comment type="catalytic activity">
    <reaction evidence="11">
        <text>ATP + H2O = ADP + phosphate + H(+)</text>
        <dbReference type="Rhea" id="RHEA:13065"/>
        <dbReference type="ChEBI" id="CHEBI:15377"/>
        <dbReference type="ChEBI" id="CHEBI:15378"/>
        <dbReference type="ChEBI" id="CHEBI:30616"/>
        <dbReference type="ChEBI" id="CHEBI:43474"/>
        <dbReference type="ChEBI" id="CHEBI:456216"/>
        <dbReference type="EC" id="5.6.2.4"/>
    </reaction>
</comment>
<reference evidence="16" key="2">
    <citation type="submission" date="2019-01" db="EMBL/GenBank/DDBJ databases">
        <title>Genome sequence of Desulfonema ishimotonii strain Tokyo 01.</title>
        <authorList>
            <person name="Fukui M."/>
        </authorList>
    </citation>
    <scope>NUCLEOTIDE SEQUENCE [LARGE SCALE GENOMIC DNA]</scope>
    <source>
        <strain evidence="16">Tokyo 01</strain>
    </source>
</reference>
<dbReference type="Gene3D" id="1.10.10.160">
    <property type="match status" value="1"/>
</dbReference>
<dbReference type="PANTHER" id="PTHR11070:SF2">
    <property type="entry name" value="ATP-DEPENDENT DNA HELICASE SRS2"/>
    <property type="match status" value="1"/>
</dbReference>
<comment type="caution">
    <text evidence="15">The sequence shown here is derived from an EMBL/GenBank/DDBJ whole genome shotgun (WGS) entry which is preliminary data.</text>
</comment>
<gene>
    <name evidence="15" type="ORF">DENIS_4485</name>
</gene>
<dbReference type="InterPro" id="IPR027417">
    <property type="entry name" value="P-loop_NTPase"/>
</dbReference>
<dbReference type="Gene3D" id="3.40.50.300">
    <property type="entry name" value="P-loop containing nucleotide triphosphate hydrolases"/>
    <property type="match status" value="2"/>
</dbReference>
<evidence type="ECO:0000256" key="7">
    <source>
        <dbReference type="ARBA" id="ARBA00023235"/>
    </source>
</evidence>
<keyword evidence="3 12" id="KW-0378">Hydrolase</keyword>
<evidence type="ECO:0000259" key="13">
    <source>
        <dbReference type="PROSITE" id="PS51198"/>
    </source>
</evidence>
<dbReference type="EMBL" id="BEXT01000001">
    <property type="protein sequence ID" value="GBC63491.1"/>
    <property type="molecule type" value="Genomic_DNA"/>
</dbReference>
<evidence type="ECO:0000256" key="6">
    <source>
        <dbReference type="ARBA" id="ARBA00023125"/>
    </source>
</evidence>
<evidence type="ECO:0000256" key="4">
    <source>
        <dbReference type="ARBA" id="ARBA00022806"/>
    </source>
</evidence>
<dbReference type="GO" id="GO:0043138">
    <property type="term" value="F:3'-5' DNA helicase activity"/>
    <property type="evidence" value="ECO:0007669"/>
    <property type="project" value="UniProtKB-EC"/>
</dbReference>
<proteinExistence type="inferred from homology"/>
<reference evidence="16" key="1">
    <citation type="submission" date="2017-11" db="EMBL/GenBank/DDBJ databases">
        <authorList>
            <person name="Watanabe M."/>
            <person name="Kojima H."/>
        </authorList>
    </citation>
    <scope>NUCLEOTIDE SEQUENCE [LARGE SCALE GENOMIC DNA]</scope>
    <source>
        <strain evidence="16">Tokyo 01</strain>
    </source>
</reference>
<accession>A0A401G2T8</accession>
<dbReference type="PROSITE" id="PS51198">
    <property type="entry name" value="UVRD_HELICASE_ATP_BIND"/>
    <property type="match status" value="1"/>
</dbReference>
<protein>
    <recommendedName>
        <fullName evidence="9">DNA 3'-5' helicase</fullName>
        <ecNumber evidence="9">5.6.2.4</ecNumber>
    </recommendedName>
    <alternativeName>
        <fullName evidence="10">DNA 3'-5' helicase II</fullName>
    </alternativeName>
</protein>
<dbReference type="InterPro" id="IPR014016">
    <property type="entry name" value="UvrD-like_ATP-bd"/>
</dbReference>
<dbReference type="PROSITE" id="PS51217">
    <property type="entry name" value="UVRD_HELICASE_CTER"/>
    <property type="match status" value="1"/>
</dbReference>
<dbReference type="OrthoDB" id="9810135at2"/>
<evidence type="ECO:0000256" key="5">
    <source>
        <dbReference type="ARBA" id="ARBA00022840"/>
    </source>
</evidence>
<feature type="domain" description="UvrD-like helicase C-terminal" evidence="14">
    <location>
        <begin position="277"/>
        <end position="543"/>
    </location>
</feature>
<evidence type="ECO:0000256" key="1">
    <source>
        <dbReference type="ARBA" id="ARBA00009922"/>
    </source>
</evidence>
<keyword evidence="16" id="KW-1185">Reference proteome</keyword>
<organism evidence="15 16">
    <name type="scientific">Desulfonema ishimotonii</name>
    <dbReference type="NCBI Taxonomy" id="45657"/>
    <lineage>
        <taxon>Bacteria</taxon>
        <taxon>Pseudomonadati</taxon>
        <taxon>Thermodesulfobacteriota</taxon>
        <taxon>Desulfobacteria</taxon>
        <taxon>Desulfobacterales</taxon>
        <taxon>Desulfococcaceae</taxon>
        <taxon>Desulfonema</taxon>
    </lineage>
</organism>
<dbReference type="AlphaFoldDB" id="A0A401G2T8"/>
<keyword evidence="5 12" id="KW-0067">ATP-binding</keyword>
<dbReference type="GO" id="GO:0005524">
    <property type="term" value="F:ATP binding"/>
    <property type="evidence" value="ECO:0007669"/>
    <property type="project" value="UniProtKB-UniRule"/>
</dbReference>
<evidence type="ECO:0000313" key="15">
    <source>
        <dbReference type="EMBL" id="GBC63491.1"/>
    </source>
</evidence>
<dbReference type="InterPro" id="IPR014017">
    <property type="entry name" value="DNA_helicase_UvrD-like_C"/>
</dbReference>
<dbReference type="Pfam" id="PF00580">
    <property type="entry name" value="UvrD-helicase"/>
    <property type="match status" value="1"/>
</dbReference>
<feature type="binding site" evidence="12">
    <location>
        <begin position="22"/>
        <end position="29"/>
    </location>
    <ligand>
        <name>ATP</name>
        <dbReference type="ChEBI" id="CHEBI:30616"/>
    </ligand>
</feature>
<dbReference type="Proteomes" id="UP000288096">
    <property type="component" value="Unassembled WGS sequence"/>
</dbReference>
<evidence type="ECO:0000313" key="16">
    <source>
        <dbReference type="Proteomes" id="UP000288096"/>
    </source>
</evidence>
<evidence type="ECO:0000256" key="8">
    <source>
        <dbReference type="ARBA" id="ARBA00034617"/>
    </source>
</evidence>
<dbReference type="CDD" id="cd18807">
    <property type="entry name" value="SF1_C_UvrD"/>
    <property type="match status" value="1"/>
</dbReference>
<dbReference type="GO" id="GO:0016887">
    <property type="term" value="F:ATP hydrolysis activity"/>
    <property type="evidence" value="ECO:0007669"/>
    <property type="project" value="RHEA"/>
</dbReference>
<sequence>MQLSKQQQDAVEHMGTPALVVAGAGSGKTRTLTAKIDYLIGRGYDPERILAITFTNKAAGEMKSRLETLTGMPAARFPWVRTYHSACYRILKKHCACLGYTLPLQIYAGYQQQKMIRDIILGMNFDKKNVPAVMAHISSAKNSGNPLSYFETKARVSGIRLADVFRTYERLLREKNAVDFDNILLKARDLIRDHEPVRREYHDLFQYILVDEYQDSNNLQEELTRLLLADGNLFCVGDDWQAIYGFRGSNVNHFLSFGETYRDGKVFRLEQNYRSADEIVQVANDLIGYNKQKMDKRCFSEKRGGLIELHEFFDETQEARWVCRKIRTLRGMGIPCGKMGVLYRTKFCSLSFEKGFRAANIPYQMMGSKGFFERKEILDINCYLIAAAFPKDDAAFERILNTPKRGIGPGTVKKIGAVRTGDMSLQDAVRKVIRERVMSAKIHTALTGLIGHIDDIREMSPDTAIHAVLSRFDYMAHLRQYAKSNEDYIAREENIKQLIYSAAQHSSILDYLEEATLVNEDREDDDGDEGTGVRLSTIHASKGLEYYVVFIVGCEENLFPHWKSLESSAGLQEERRLMYVAATRAEKHLYMSCAQYRRGQSNPRSRFWDEIEEALDL</sequence>
<dbReference type="RefSeq" id="WP_124330553.1">
    <property type="nucleotide sequence ID" value="NZ_BEXT01000001.1"/>
</dbReference>
<feature type="domain" description="UvrD-like helicase ATP-binding" evidence="13">
    <location>
        <begin position="1"/>
        <end position="276"/>
    </location>
</feature>
<dbReference type="InterPro" id="IPR000212">
    <property type="entry name" value="DNA_helicase_UvrD/REP"/>
</dbReference>
<dbReference type="CDD" id="cd17932">
    <property type="entry name" value="DEXQc_UvrD"/>
    <property type="match status" value="1"/>
</dbReference>
<keyword evidence="4 12" id="KW-0347">Helicase</keyword>
<dbReference type="Pfam" id="PF13361">
    <property type="entry name" value="UvrD_C"/>
    <property type="match status" value="1"/>
</dbReference>
<comment type="catalytic activity">
    <reaction evidence="8">
        <text>Couples ATP hydrolysis with the unwinding of duplex DNA by translocating in the 3'-5' direction.</text>
        <dbReference type="EC" id="5.6.2.4"/>
    </reaction>
</comment>
<dbReference type="SUPFAM" id="SSF52540">
    <property type="entry name" value="P-loop containing nucleoside triphosphate hydrolases"/>
    <property type="match status" value="1"/>
</dbReference>
<evidence type="ECO:0000256" key="10">
    <source>
        <dbReference type="ARBA" id="ARBA00034923"/>
    </source>
</evidence>
<keyword evidence="6" id="KW-0238">DNA-binding</keyword>
<name>A0A401G2T8_9BACT</name>
<evidence type="ECO:0000256" key="12">
    <source>
        <dbReference type="PROSITE-ProRule" id="PRU00560"/>
    </source>
</evidence>
<evidence type="ECO:0000259" key="14">
    <source>
        <dbReference type="PROSITE" id="PS51217"/>
    </source>
</evidence>